<evidence type="ECO:0000313" key="1">
    <source>
        <dbReference type="Proteomes" id="UP000887575"/>
    </source>
</evidence>
<dbReference type="PANTHER" id="PTHR10974:SF75">
    <property type="entry name" value="SULFATASE DOMAIN-CONTAINING PROTEIN"/>
    <property type="match status" value="1"/>
</dbReference>
<proteinExistence type="predicted"/>
<evidence type="ECO:0000313" key="2">
    <source>
        <dbReference type="WBParaSite" id="MBELARI_LOCUS3635"/>
    </source>
</evidence>
<dbReference type="Pfam" id="PF02995">
    <property type="entry name" value="DUF229"/>
    <property type="match status" value="2"/>
</dbReference>
<keyword evidence="1" id="KW-1185">Reference proteome</keyword>
<protein>
    <submittedName>
        <fullName evidence="2">Uncharacterized protein</fullName>
    </submittedName>
</protein>
<organism evidence="1 2">
    <name type="scientific">Mesorhabditis belari</name>
    <dbReference type="NCBI Taxonomy" id="2138241"/>
    <lineage>
        <taxon>Eukaryota</taxon>
        <taxon>Metazoa</taxon>
        <taxon>Ecdysozoa</taxon>
        <taxon>Nematoda</taxon>
        <taxon>Chromadorea</taxon>
        <taxon>Rhabditida</taxon>
        <taxon>Rhabditina</taxon>
        <taxon>Rhabditomorpha</taxon>
        <taxon>Rhabditoidea</taxon>
        <taxon>Rhabditidae</taxon>
        <taxon>Mesorhabditinae</taxon>
        <taxon>Mesorhabditis</taxon>
    </lineage>
</organism>
<reference evidence="2" key="1">
    <citation type="submission" date="2024-02" db="UniProtKB">
        <authorList>
            <consortium name="WormBaseParasite"/>
        </authorList>
    </citation>
    <scope>IDENTIFICATION</scope>
</reference>
<dbReference type="InterPro" id="IPR004245">
    <property type="entry name" value="DUF229"/>
</dbReference>
<dbReference type="AlphaFoldDB" id="A0AAF3F9R7"/>
<sequence>MGMTVDWDNPMANCNRNHTPYTILKDGWLSIDPERKSQVDYCRARTYEYINPEKSRPRSWFNLVEKMQIDQDIVKTECYSKDGKIVDQWLHTQIYEGNPSTVEVDKSLGNGTNFRPDIVMIVLDSVSSTQARRSLPRTLSYLETQMGGMHFHHLNKVGENTSPNAYAMLLGWRIYSANRKAVNAKDLRPDHDKICSGWRDKDPVIFREYEKIGIPKFLLHWSCEASHDLPNPLYHTDQDYLNFFQKNKPILDNAFLFVMGDHGPRFGTPSKAELNKREINNPLLHISLPKFLRNHTQLIKNLQENSIRLLTQFDVHATLVDLLKFAPESNFTDFSEFDVMEGNENNGTSIFRPFPEKFQKRTCQTIPVNAAYCLCEYKKENIDDAMLIEKLSKVALEKLNGYLRENGVSGSCETLTLDKIKSVKSFIPVEKTNLYEIHFIVKESKGEFRVLLKKDSNGVFHREGF</sequence>
<accession>A0AAF3F9R7</accession>
<dbReference type="GO" id="GO:0005615">
    <property type="term" value="C:extracellular space"/>
    <property type="evidence" value="ECO:0007669"/>
    <property type="project" value="TreeGrafter"/>
</dbReference>
<dbReference type="WBParaSite" id="MBELARI_LOCUS3635">
    <property type="protein sequence ID" value="MBELARI_LOCUS3635"/>
    <property type="gene ID" value="MBELARI_LOCUS3635"/>
</dbReference>
<name>A0AAF3F9R7_9BILA</name>
<dbReference type="Proteomes" id="UP000887575">
    <property type="component" value="Unassembled WGS sequence"/>
</dbReference>
<dbReference type="PANTHER" id="PTHR10974">
    <property type="entry name" value="FI08016P-RELATED"/>
    <property type="match status" value="1"/>
</dbReference>